<proteinExistence type="predicted"/>
<reference evidence="1 2" key="1">
    <citation type="journal article" date="2007" name="Proc. Natl. Acad. Sci. U.S.A.">
        <title>The genome of Syntrophus aciditrophicus: life at the thermodynamic limit of microbial growth.</title>
        <authorList>
            <person name="McInerney M.J."/>
            <person name="Rohlin L."/>
            <person name="Mouttaki H."/>
            <person name="Kim U."/>
            <person name="Krupp R.S."/>
            <person name="Rios-Hernandez L."/>
            <person name="Sieber J."/>
            <person name="Struchtemeyer C.G."/>
            <person name="Bhattacharyya A."/>
            <person name="Campbell J.W."/>
            <person name="Gunsalus R.P."/>
        </authorList>
    </citation>
    <scope>NUCLEOTIDE SEQUENCE [LARGE SCALE GENOMIC DNA]</scope>
    <source>
        <strain evidence="1 2">SB</strain>
    </source>
</reference>
<dbReference type="Proteomes" id="UP000001933">
    <property type="component" value="Chromosome"/>
</dbReference>
<dbReference type="AlphaFoldDB" id="Q2LVW4"/>
<dbReference type="STRING" id="56780.SYN_03728"/>
<name>Q2LVW4_SYNAS</name>
<dbReference type="KEGG" id="sat:SYN_03728"/>
<dbReference type="InParanoid" id="Q2LVW4"/>
<gene>
    <name evidence="1" type="ORF">SYN_03728</name>
</gene>
<protein>
    <submittedName>
        <fullName evidence="1">Hypothetical cytosolic protein</fullName>
    </submittedName>
</protein>
<evidence type="ECO:0000313" key="2">
    <source>
        <dbReference type="Proteomes" id="UP000001933"/>
    </source>
</evidence>
<organism evidence="1 2">
    <name type="scientific">Syntrophus aciditrophicus (strain SB)</name>
    <dbReference type="NCBI Taxonomy" id="56780"/>
    <lineage>
        <taxon>Bacteria</taxon>
        <taxon>Pseudomonadati</taxon>
        <taxon>Thermodesulfobacteriota</taxon>
        <taxon>Syntrophia</taxon>
        <taxon>Syntrophales</taxon>
        <taxon>Syntrophaceae</taxon>
        <taxon>Syntrophus</taxon>
    </lineage>
</organism>
<sequence>MTAADFRGLPLPLSSIFTSRIKAIFPVLFAAVFCHVTCLSIPELQQRCPISYW</sequence>
<keyword evidence="2" id="KW-1185">Reference proteome</keyword>
<accession>Q2LVW4</accession>
<evidence type="ECO:0000313" key="1">
    <source>
        <dbReference type="EMBL" id="ABC78221.1"/>
    </source>
</evidence>
<dbReference type="HOGENOM" id="CLU_3066990_0_0_7"/>
<dbReference type="EMBL" id="CP000252">
    <property type="protein sequence ID" value="ABC78221.1"/>
    <property type="molecule type" value="Genomic_DNA"/>
</dbReference>